<comment type="caution">
    <text evidence="1">The sequence shown here is derived from an EMBL/GenBank/DDBJ whole genome shotgun (WGS) entry which is preliminary data.</text>
</comment>
<evidence type="ECO:0000313" key="2">
    <source>
        <dbReference type="Proteomes" id="UP001500221"/>
    </source>
</evidence>
<evidence type="ECO:0000313" key="1">
    <source>
        <dbReference type="EMBL" id="GAA5156111.1"/>
    </source>
</evidence>
<protein>
    <recommendedName>
        <fullName evidence="3">DUF2470 domain-containing protein</fullName>
    </recommendedName>
</protein>
<organism evidence="1 2">
    <name type="scientific">Nocardioides marinquilinus</name>
    <dbReference type="NCBI Taxonomy" id="1210400"/>
    <lineage>
        <taxon>Bacteria</taxon>
        <taxon>Bacillati</taxon>
        <taxon>Actinomycetota</taxon>
        <taxon>Actinomycetes</taxon>
        <taxon>Propionibacteriales</taxon>
        <taxon>Nocardioidaceae</taxon>
        <taxon>Nocardioides</taxon>
    </lineage>
</organism>
<name>A0ABP9Q3I1_9ACTN</name>
<dbReference type="RefSeq" id="WP_345463882.1">
    <property type="nucleotide sequence ID" value="NZ_BAABKG010000007.1"/>
</dbReference>
<evidence type="ECO:0008006" key="3">
    <source>
        <dbReference type="Google" id="ProtNLM"/>
    </source>
</evidence>
<accession>A0ABP9Q3I1</accession>
<gene>
    <name evidence="1" type="ORF">GCM10023340_43060</name>
</gene>
<reference evidence="2" key="1">
    <citation type="journal article" date="2019" name="Int. J. Syst. Evol. Microbiol.">
        <title>The Global Catalogue of Microorganisms (GCM) 10K type strain sequencing project: providing services to taxonomists for standard genome sequencing and annotation.</title>
        <authorList>
            <consortium name="The Broad Institute Genomics Platform"/>
            <consortium name="The Broad Institute Genome Sequencing Center for Infectious Disease"/>
            <person name="Wu L."/>
            <person name="Ma J."/>
        </authorList>
    </citation>
    <scope>NUCLEOTIDE SEQUENCE [LARGE SCALE GENOMIC DNA]</scope>
    <source>
        <strain evidence="2">JCM 18459</strain>
    </source>
</reference>
<dbReference type="Proteomes" id="UP001500221">
    <property type="component" value="Unassembled WGS sequence"/>
</dbReference>
<dbReference type="EMBL" id="BAABKG010000007">
    <property type="protein sequence ID" value="GAA5156111.1"/>
    <property type="molecule type" value="Genomic_DNA"/>
</dbReference>
<sequence>MTTLGPDLATASPAATARSILACPEAVNLVVDGVDDVLADLRGPDGAGELGMQDLAGVPTFSCPSGTRLVDAAVRRRRALLTLESGLGAPGSAERALTLTLGGRLEARGRERCECCDETREGVVLVVDLVVLTPVTGHPDAVPHRVPVEDFADTALVLNPGYLQRSVEHANRCHQDELRRAVATATGTAVSRVIGVALSGLSTGGVEVQWVDPDGSHVRPISFAHDAATPDDLGDLLRHHLHAGLC</sequence>
<proteinExistence type="predicted"/>
<keyword evidence="2" id="KW-1185">Reference proteome</keyword>